<keyword evidence="2" id="KW-1185">Reference proteome</keyword>
<proteinExistence type="predicted"/>
<reference evidence="2" key="1">
    <citation type="journal article" date="2019" name="Int. J. Syst. Evol. Microbiol.">
        <title>The Global Catalogue of Microorganisms (GCM) 10K type strain sequencing project: providing services to taxonomists for standard genome sequencing and annotation.</title>
        <authorList>
            <consortium name="The Broad Institute Genomics Platform"/>
            <consortium name="The Broad Institute Genome Sequencing Center for Infectious Disease"/>
            <person name="Wu L."/>
            <person name="Ma J."/>
        </authorList>
    </citation>
    <scope>NUCLEOTIDE SEQUENCE [LARGE SCALE GENOMIC DNA]</scope>
    <source>
        <strain evidence="2">CGMCC 1.13574</strain>
    </source>
</reference>
<dbReference type="Gene3D" id="1.10.10.10">
    <property type="entry name" value="Winged helix-like DNA-binding domain superfamily/Winged helix DNA-binding domain"/>
    <property type="match status" value="1"/>
</dbReference>
<dbReference type="EMBL" id="JBHSGG010000003">
    <property type="protein sequence ID" value="MFC4727126.1"/>
    <property type="molecule type" value="Genomic_DNA"/>
</dbReference>
<name>A0ABV9NFT1_9GAMM</name>
<evidence type="ECO:0000313" key="2">
    <source>
        <dbReference type="Proteomes" id="UP001595892"/>
    </source>
</evidence>
<protein>
    <submittedName>
        <fullName evidence="1">Helix-turn-helix domain-containing protein</fullName>
    </submittedName>
</protein>
<dbReference type="RefSeq" id="WP_377003130.1">
    <property type="nucleotide sequence ID" value="NZ_JBHSGG010000003.1"/>
</dbReference>
<gene>
    <name evidence="1" type="ORF">ACFO3Q_02950</name>
</gene>
<comment type="caution">
    <text evidence="1">The sequence shown here is derived from an EMBL/GenBank/DDBJ whole genome shotgun (WGS) entry which is preliminary data.</text>
</comment>
<dbReference type="InterPro" id="IPR001387">
    <property type="entry name" value="Cro/C1-type_HTH"/>
</dbReference>
<organism evidence="1 2">
    <name type="scientific">Coralloluteibacterium thermophilum</name>
    <dbReference type="NCBI Taxonomy" id="2707049"/>
    <lineage>
        <taxon>Bacteria</taxon>
        <taxon>Pseudomonadati</taxon>
        <taxon>Pseudomonadota</taxon>
        <taxon>Gammaproteobacteria</taxon>
        <taxon>Lysobacterales</taxon>
        <taxon>Lysobacteraceae</taxon>
        <taxon>Coralloluteibacterium</taxon>
    </lineage>
</organism>
<accession>A0ABV9NFT1</accession>
<dbReference type="SUPFAM" id="SSF47413">
    <property type="entry name" value="lambda repressor-like DNA-binding domains"/>
    <property type="match status" value="1"/>
</dbReference>
<evidence type="ECO:0000313" key="1">
    <source>
        <dbReference type="EMBL" id="MFC4727126.1"/>
    </source>
</evidence>
<sequence>MNTQREFPLIAGTRAPERLPAHLVGLCRSSAEALRLAIQYGKKTQAFVADALGMERAQLSRILSGIAHFPADKALEFAYLVGNWGWHQWVAHSCGMDLVPRVETVEERILRLEAENARLRAA</sequence>
<dbReference type="InterPro" id="IPR036388">
    <property type="entry name" value="WH-like_DNA-bd_sf"/>
</dbReference>
<dbReference type="CDD" id="cd00093">
    <property type="entry name" value="HTH_XRE"/>
    <property type="match status" value="1"/>
</dbReference>
<dbReference type="Proteomes" id="UP001595892">
    <property type="component" value="Unassembled WGS sequence"/>
</dbReference>
<dbReference type="InterPro" id="IPR010982">
    <property type="entry name" value="Lambda_DNA-bd_dom_sf"/>
</dbReference>